<dbReference type="PANTHER" id="PTHR13710:SF105">
    <property type="entry name" value="ATP-DEPENDENT DNA HELICASE Q1"/>
    <property type="match status" value="1"/>
</dbReference>
<comment type="cofactor">
    <cofactor evidence="2">
        <name>Zn(2+)</name>
        <dbReference type="ChEBI" id="CHEBI:29105"/>
    </cofactor>
</comment>
<dbReference type="SMART" id="SM00956">
    <property type="entry name" value="RQC"/>
    <property type="match status" value="1"/>
</dbReference>
<evidence type="ECO:0000259" key="17">
    <source>
        <dbReference type="PROSITE" id="PS50967"/>
    </source>
</evidence>
<dbReference type="InterPro" id="IPR001650">
    <property type="entry name" value="Helicase_C-like"/>
</dbReference>
<dbReference type="Pfam" id="PF00270">
    <property type="entry name" value="DEAD"/>
    <property type="match status" value="1"/>
</dbReference>
<evidence type="ECO:0000256" key="4">
    <source>
        <dbReference type="ARBA" id="ARBA00022723"/>
    </source>
</evidence>
<accession>A0A1Z4JK93</accession>
<dbReference type="SUPFAM" id="SSF52540">
    <property type="entry name" value="P-loop containing nucleoside triphosphate hydrolases"/>
    <property type="match status" value="2"/>
</dbReference>
<protein>
    <recommendedName>
        <fullName evidence="16">DNA helicase RecQ</fullName>
        <ecNumber evidence="16">5.6.2.4</ecNumber>
    </recommendedName>
</protein>
<dbReference type="PROSITE" id="PS51192">
    <property type="entry name" value="HELICASE_ATP_BIND_1"/>
    <property type="match status" value="1"/>
</dbReference>
<evidence type="ECO:0000256" key="15">
    <source>
        <dbReference type="ARBA" id="ARBA00034617"/>
    </source>
</evidence>
<evidence type="ECO:0000256" key="9">
    <source>
        <dbReference type="ARBA" id="ARBA00022833"/>
    </source>
</evidence>
<dbReference type="InterPro" id="IPR010997">
    <property type="entry name" value="HRDC-like_sf"/>
</dbReference>
<evidence type="ECO:0000256" key="1">
    <source>
        <dbReference type="ARBA" id="ARBA00001946"/>
    </source>
</evidence>
<evidence type="ECO:0000256" key="2">
    <source>
        <dbReference type="ARBA" id="ARBA00001947"/>
    </source>
</evidence>
<gene>
    <name evidence="20" type="ORF">NIES2135_40200</name>
</gene>
<evidence type="ECO:0000256" key="6">
    <source>
        <dbReference type="ARBA" id="ARBA00022763"/>
    </source>
</evidence>
<evidence type="ECO:0000256" key="11">
    <source>
        <dbReference type="ARBA" id="ARBA00023125"/>
    </source>
</evidence>
<evidence type="ECO:0000313" key="20">
    <source>
        <dbReference type="EMBL" id="BAY57156.1"/>
    </source>
</evidence>
<dbReference type="Gene3D" id="1.10.10.10">
    <property type="entry name" value="Winged helix-like DNA-binding domain superfamily/Winged helix DNA-binding domain"/>
    <property type="match status" value="1"/>
</dbReference>
<dbReference type="PROSITE" id="PS51194">
    <property type="entry name" value="HELICASE_CTER"/>
    <property type="match status" value="1"/>
</dbReference>
<feature type="domain" description="Helicase C-terminal" evidence="19">
    <location>
        <begin position="269"/>
        <end position="421"/>
    </location>
</feature>
<evidence type="ECO:0000256" key="8">
    <source>
        <dbReference type="ARBA" id="ARBA00022806"/>
    </source>
</evidence>
<dbReference type="PANTHER" id="PTHR13710">
    <property type="entry name" value="DNA HELICASE RECQ FAMILY MEMBER"/>
    <property type="match status" value="1"/>
</dbReference>
<keyword evidence="11" id="KW-0238">DNA-binding</keyword>
<keyword evidence="5" id="KW-0547">Nucleotide-binding</keyword>
<comment type="similarity">
    <text evidence="3">Belongs to the helicase family. RecQ subfamily.</text>
</comment>
<dbReference type="GO" id="GO:0009432">
    <property type="term" value="P:SOS response"/>
    <property type="evidence" value="ECO:0007669"/>
    <property type="project" value="UniProtKB-UniRule"/>
</dbReference>
<dbReference type="Gene3D" id="1.10.10.1390">
    <property type="entry name" value="ATP-dependent DNA helicase RecQ"/>
    <property type="match status" value="1"/>
</dbReference>
<keyword evidence="12" id="KW-0233">DNA recombination</keyword>
<dbReference type="InterPro" id="IPR004589">
    <property type="entry name" value="DNA_helicase_ATP-dep_RecQ"/>
</dbReference>
<dbReference type="InterPro" id="IPR014001">
    <property type="entry name" value="Helicase_ATP-bd"/>
</dbReference>
<evidence type="ECO:0000259" key="18">
    <source>
        <dbReference type="PROSITE" id="PS51192"/>
    </source>
</evidence>
<keyword evidence="7" id="KW-0378">Hydrolase</keyword>
<dbReference type="SUPFAM" id="SSF47819">
    <property type="entry name" value="HRDC-like"/>
    <property type="match status" value="1"/>
</dbReference>
<dbReference type="Pfam" id="PF09382">
    <property type="entry name" value="RQC"/>
    <property type="match status" value="1"/>
</dbReference>
<dbReference type="GO" id="GO:0005524">
    <property type="term" value="F:ATP binding"/>
    <property type="evidence" value="ECO:0007669"/>
    <property type="project" value="UniProtKB-KW"/>
</dbReference>
<name>A0A1Z4JK93_LEPBY</name>
<dbReference type="Gene3D" id="3.40.50.300">
    <property type="entry name" value="P-loop containing nucleotide triphosphate hydrolases"/>
    <property type="match status" value="2"/>
</dbReference>
<dbReference type="InterPro" id="IPR044876">
    <property type="entry name" value="HRDC_dom_sf"/>
</dbReference>
<dbReference type="AlphaFoldDB" id="A0A1Z4JK93"/>
<keyword evidence="9" id="KW-0862">Zinc</keyword>
<evidence type="ECO:0000256" key="14">
    <source>
        <dbReference type="ARBA" id="ARBA00023235"/>
    </source>
</evidence>
<evidence type="ECO:0000256" key="7">
    <source>
        <dbReference type="ARBA" id="ARBA00022801"/>
    </source>
</evidence>
<evidence type="ECO:0000256" key="12">
    <source>
        <dbReference type="ARBA" id="ARBA00023172"/>
    </source>
</evidence>
<dbReference type="PROSITE" id="PS50967">
    <property type="entry name" value="HRDC"/>
    <property type="match status" value="1"/>
</dbReference>
<dbReference type="NCBIfam" id="TIGR01389">
    <property type="entry name" value="recQ"/>
    <property type="match status" value="1"/>
</dbReference>
<dbReference type="NCBIfam" id="TIGR00614">
    <property type="entry name" value="recQ_fam"/>
    <property type="match status" value="1"/>
</dbReference>
<dbReference type="CDD" id="cd18794">
    <property type="entry name" value="SF2_C_RecQ"/>
    <property type="match status" value="1"/>
</dbReference>
<keyword evidence="10" id="KW-0067">ATP-binding</keyword>
<keyword evidence="4" id="KW-0479">Metal-binding</keyword>
<dbReference type="GO" id="GO:0043138">
    <property type="term" value="F:3'-5' DNA helicase activity"/>
    <property type="evidence" value="ECO:0007669"/>
    <property type="project" value="UniProtKB-EC"/>
</dbReference>
<reference evidence="20 21" key="1">
    <citation type="submission" date="2017-06" db="EMBL/GenBank/DDBJ databases">
        <title>Genome sequencing of cyanobaciteial culture collection at National Institute for Environmental Studies (NIES).</title>
        <authorList>
            <person name="Hirose Y."/>
            <person name="Shimura Y."/>
            <person name="Fujisawa T."/>
            <person name="Nakamura Y."/>
            <person name="Kawachi M."/>
        </authorList>
    </citation>
    <scope>NUCLEOTIDE SEQUENCE [LARGE SCALE GENOMIC DNA]</scope>
    <source>
        <strain evidence="20 21">NIES-2135</strain>
    </source>
</reference>
<keyword evidence="13" id="KW-0234">DNA repair</keyword>
<dbReference type="InterPro" id="IPR029491">
    <property type="entry name" value="Helicase_HTH"/>
</dbReference>
<dbReference type="GO" id="GO:0046872">
    <property type="term" value="F:metal ion binding"/>
    <property type="evidence" value="ECO:0007669"/>
    <property type="project" value="UniProtKB-KW"/>
</dbReference>
<feature type="domain" description="Helicase ATP-binding" evidence="18">
    <location>
        <begin position="71"/>
        <end position="244"/>
    </location>
</feature>
<dbReference type="InterPro" id="IPR006293">
    <property type="entry name" value="DNA_helicase_ATP-dep_RecQ_bac"/>
</dbReference>
<dbReference type="InterPro" id="IPR032284">
    <property type="entry name" value="RecQ_Zn-bd"/>
</dbReference>
<dbReference type="SMART" id="SM00490">
    <property type="entry name" value="HELICc"/>
    <property type="match status" value="1"/>
</dbReference>
<keyword evidence="14" id="KW-0413">Isomerase</keyword>
<dbReference type="Gene3D" id="1.10.150.80">
    <property type="entry name" value="HRDC domain"/>
    <property type="match status" value="1"/>
</dbReference>
<dbReference type="FunFam" id="3.40.50.300:FF:000296">
    <property type="entry name" value="ATP-dependent DNA helicase RecQ"/>
    <property type="match status" value="1"/>
</dbReference>
<evidence type="ECO:0000256" key="13">
    <source>
        <dbReference type="ARBA" id="ARBA00023204"/>
    </source>
</evidence>
<proteinExistence type="inferred from homology"/>
<evidence type="ECO:0000256" key="10">
    <source>
        <dbReference type="ARBA" id="ARBA00022840"/>
    </source>
</evidence>
<sequence length="793" mass="90185">MRSYLLLSWISTAILLQLQRFGVWGILAILFSLLKVMSTSLSISLDSPSLEEALKHYFGYDSFRPGQREIIEHVLANRDQLVIMPTGGGKSICFQLPALLKPGLMIVVSPLIALMQDQVELLRDNGISATFLNSSLSAEERRSRGRAVMEGRIKLLYVAPERLLSEDFLQGVMPHIVERVGISAFAIDEAHCVSEWGHDFRPEYRQLSTLRSRYPNIPIIALTATATHRVRDDIVQQLNLHQPRVNVSSFNRSNLYYEVRPKTKTAYAEVVQQIKETPGAGIIYCLSRKRVEEIAARLKQDGIAALPYHAGLNGETRQDNQTRFIRDDVRVMVATIAFGMGINKPDVRFVIHYDIPKNIEGYYQESGRAGRDGEPSTCTLFYSYADVKTIEYIISQKVDPNTGEALEDEQRIATQQLRRVINYAEATDCRRTIQLSYFGEAFAGQCDNCDNCKFPKPVEDWTVEAQKFLSCIARFAQRGRTFGMVHTIDVLRGSKSKRVLENKHDTLSTYGIGKDISADDWKMLGRSLIHQRLVDESTDGYSVLKLNDLSWEVLRSERKVHIAIDKAKPALTIAQTVAVDTPESEELFERLQKLRKRLADEQSVPPYVVFSNASLRLMAQQQPQTRQHFLNISGVGTRKLAQYGDVFLAEIREFRVDNGLPIEIEPTSEAKITKLENHVTKLDSAPVPPAANEATYTQLYTLELFQQGMKPSEIAEERKIRLSTVMTHLADLIEMNYPVDLDRLVARDRQAKILEAIQQADDFSLSKLRDRLGETYGWDEIRLMRSWWNIQNH</sequence>
<comment type="catalytic activity">
    <reaction evidence="15">
        <text>Couples ATP hydrolysis with the unwinding of duplex DNA by translocating in the 3'-5' direction.</text>
        <dbReference type="EC" id="5.6.2.4"/>
    </reaction>
</comment>
<dbReference type="GO" id="GO:0006310">
    <property type="term" value="P:DNA recombination"/>
    <property type="evidence" value="ECO:0007669"/>
    <property type="project" value="UniProtKB-UniRule"/>
</dbReference>
<comment type="cofactor">
    <cofactor evidence="1">
        <name>Mg(2+)</name>
        <dbReference type="ChEBI" id="CHEBI:18420"/>
    </cofactor>
</comment>
<dbReference type="CDD" id="cd17920">
    <property type="entry name" value="DEXHc_RecQ"/>
    <property type="match status" value="1"/>
</dbReference>
<keyword evidence="8 20" id="KW-0347">Helicase</keyword>
<feature type="domain" description="HRDC" evidence="17">
    <location>
        <begin position="581"/>
        <end position="661"/>
    </location>
</feature>
<dbReference type="GO" id="GO:0016787">
    <property type="term" value="F:hydrolase activity"/>
    <property type="evidence" value="ECO:0007669"/>
    <property type="project" value="UniProtKB-KW"/>
</dbReference>
<organism evidence="20 21">
    <name type="scientific">Leptolyngbya boryana NIES-2135</name>
    <dbReference type="NCBI Taxonomy" id="1973484"/>
    <lineage>
        <taxon>Bacteria</taxon>
        <taxon>Bacillati</taxon>
        <taxon>Cyanobacteriota</taxon>
        <taxon>Cyanophyceae</taxon>
        <taxon>Leptolyngbyales</taxon>
        <taxon>Leptolyngbyaceae</taxon>
        <taxon>Leptolyngbya group</taxon>
        <taxon>Leptolyngbya</taxon>
    </lineage>
</organism>
<evidence type="ECO:0000256" key="16">
    <source>
        <dbReference type="NCBIfam" id="TIGR01389"/>
    </source>
</evidence>
<keyword evidence="21" id="KW-1185">Reference proteome</keyword>
<dbReference type="SMART" id="SM00341">
    <property type="entry name" value="HRDC"/>
    <property type="match status" value="1"/>
</dbReference>
<evidence type="ECO:0000256" key="5">
    <source>
        <dbReference type="ARBA" id="ARBA00022741"/>
    </source>
</evidence>
<evidence type="ECO:0000259" key="19">
    <source>
        <dbReference type="PROSITE" id="PS51194"/>
    </source>
</evidence>
<dbReference type="GO" id="GO:0030894">
    <property type="term" value="C:replisome"/>
    <property type="evidence" value="ECO:0007669"/>
    <property type="project" value="TreeGrafter"/>
</dbReference>
<dbReference type="Pfam" id="PF16124">
    <property type="entry name" value="RecQ_Zn_bind"/>
    <property type="match status" value="1"/>
</dbReference>
<keyword evidence="6" id="KW-0227">DNA damage</keyword>
<dbReference type="GO" id="GO:0006281">
    <property type="term" value="P:DNA repair"/>
    <property type="evidence" value="ECO:0007669"/>
    <property type="project" value="UniProtKB-KW"/>
</dbReference>
<dbReference type="InterPro" id="IPR018982">
    <property type="entry name" value="RQC_domain"/>
</dbReference>
<dbReference type="GO" id="GO:0009378">
    <property type="term" value="F:four-way junction helicase activity"/>
    <property type="evidence" value="ECO:0007669"/>
    <property type="project" value="TreeGrafter"/>
</dbReference>
<dbReference type="GO" id="GO:0003677">
    <property type="term" value="F:DNA binding"/>
    <property type="evidence" value="ECO:0007669"/>
    <property type="project" value="UniProtKB-KW"/>
</dbReference>
<dbReference type="EMBL" id="AP018203">
    <property type="protein sequence ID" value="BAY57156.1"/>
    <property type="molecule type" value="Genomic_DNA"/>
</dbReference>
<dbReference type="Pfam" id="PF14493">
    <property type="entry name" value="HTH_40"/>
    <property type="match status" value="1"/>
</dbReference>
<dbReference type="GO" id="GO:0043590">
    <property type="term" value="C:bacterial nucleoid"/>
    <property type="evidence" value="ECO:0007669"/>
    <property type="project" value="TreeGrafter"/>
</dbReference>
<dbReference type="GO" id="GO:0006260">
    <property type="term" value="P:DNA replication"/>
    <property type="evidence" value="ECO:0007669"/>
    <property type="project" value="InterPro"/>
</dbReference>
<dbReference type="GO" id="GO:0005737">
    <property type="term" value="C:cytoplasm"/>
    <property type="evidence" value="ECO:0007669"/>
    <property type="project" value="TreeGrafter"/>
</dbReference>
<dbReference type="Pfam" id="PF00570">
    <property type="entry name" value="HRDC"/>
    <property type="match status" value="1"/>
</dbReference>
<evidence type="ECO:0000256" key="3">
    <source>
        <dbReference type="ARBA" id="ARBA00005446"/>
    </source>
</evidence>
<dbReference type="SMART" id="SM00487">
    <property type="entry name" value="DEXDc"/>
    <property type="match status" value="1"/>
</dbReference>
<dbReference type="FunFam" id="3.40.50.300:FF:000156">
    <property type="entry name" value="ATP-dependent DNA helicase recQ"/>
    <property type="match status" value="1"/>
</dbReference>
<dbReference type="InterPro" id="IPR011545">
    <property type="entry name" value="DEAD/DEAH_box_helicase_dom"/>
</dbReference>
<dbReference type="InterPro" id="IPR036388">
    <property type="entry name" value="WH-like_DNA-bd_sf"/>
</dbReference>
<evidence type="ECO:0000313" key="21">
    <source>
        <dbReference type="Proteomes" id="UP000217895"/>
    </source>
</evidence>
<dbReference type="Proteomes" id="UP000217895">
    <property type="component" value="Chromosome"/>
</dbReference>
<dbReference type="EC" id="5.6.2.4" evidence="16"/>
<dbReference type="Pfam" id="PF00271">
    <property type="entry name" value="Helicase_C"/>
    <property type="match status" value="1"/>
</dbReference>
<dbReference type="InterPro" id="IPR002121">
    <property type="entry name" value="HRDC_dom"/>
</dbReference>
<dbReference type="InterPro" id="IPR027417">
    <property type="entry name" value="P-loop_NTPase"/>
</dbReference>